<organism evidence="2 3">
    <name type="scientific">Moraxella bovis</name>
    <dbReference type="NCBI Taxonomy" id="476"/>
    <lineage>
        <taxon>Bacteria</taxon>
        <taxon>Pseudomonadati</taxon>
        <taxon>Pseudomonadota</taxon>
        <taxon>Gammaproteobacteria</taxon>
        <taxon>Moraxellales</taxon>
        <taxon>Moraxellaceae</taxon>
        <taxon>Moraxella</taxon>
    </lineage>
</organism>
<evidence type="ECO:0000313" key="3">
    <source>
        <dbReference type="Proteomes" id="UP001163283"/>
    </source>
</evidence>
<evidence type="ECO:0000313" key="1">
    <source>
        <dbReference type="EMBL" id="UZA03513.1"/>
    </source>
</evidence>
<reference evidence="2 3" key="1">
    <citation type="journal article" date="2022" name="BMC Microbiol.">
        <title>Whole genome sequencing of Moraxella bovis strains from North America reveals two genotypes with different genetic determinants.</title>
        <authorList>
            <person name="Wynn E.L."/>
            <person name="Hille M.M."/>
            <person name="Loy J.D."/>
            <person name="Schuller G."/>
            <person name="Kuhn K.L."/>
            <person name="Dickey A.M."/>
            <person name="Bono J.L."/>
            <person name="Clawson M.L."/>
        </authorList>
    </citation>
    <scope>NUCLEOTIDE SEQUENCE [LARGE SCALE GENOMIC DNA]</scope>
    <source>
        <strain evidence="1">SAM102599</strain>
        <strain evidence="2 3">SAM57978</strain>
    </source>
</reference>
<dbReference type="GeneID" id="77189648"/>
<proteinExistence type="predicted"/>
<dbReference type="Proteomes" id="UP001163283">
    <property type="component" value="Chromosome"/>
</dbReference>
<protein>
    <submittedName>
        <fullName evidence="2">Tail protein X</fullName>
    </submittedName>
</protein>
<name>A0AAQ2Q3G8_MORBO</name>
<evidence type="ECO:0000313" key="2">
    <source>
        <dbReference type="EMBL" id="UZA51360.1"/>
    </source>
</evidence>
<gene>
    <name evidence="1" type="ORF">LP092_01735</name>
    <name evidence="2" type="ORF">LP129_12870</name>
</gene>
<keyword evidence="4" id="KW-1185">Reference proteome</keyword>
<evidence type="ECO:0000313" key="4">
    <source>
        <dbReference type="Proteomes" id="UP001163632"/>
    </source>
</evidence>
<dbReference type="EMBL" id="CP087781">
    <property type="protein sequence ID" value="UZA51360.1"/>
    <property type="molecule type" value="Genomic_DNA"/>
</dbReference>
<dbReference type="AlphaFoldDB" id="A0AAQ2Q3G8"/>
<accession>A0AAQ2Q3G8</accession>
<dbReference type="RefSeq" id="WP_112742675.1">
    <property type="nucleotide sequence ID" value="NZ_CP030241.1"/>
</dbReference>
<dbReference type="KEGG" id="mboi:DQF64_12690"/>
<dbReference type="EMBL" id="CP087830">
    <property type="protein sequence ID" value="UZA03513.1"/>
    <property type="molecule type" value="Genomic_DNA"/>
</dbReference>
<dbReference type="InterPro" id="IPR008861">
    <property type="entry name" value="GpX-like"/>
</dbReference>
<dbReference type="Pfam" id="PF05489">
    <property type="entry name" value="Phage_tail_X"/>
    <property type="match status" value="1"/>
</dbReference>
<dbReference type="Proteomes" id="UP001163632">
    <property type="component" value="Chromosome"/>
</dbReference>
<sequence>MTTTTQYLQHLATEGDRWDTLAHQYYADATDYERIIASNRHLPIEATLSAGQIVFIPIIVKDTNAHAVPAWLRDDE</sequence>